<sequence length="201" mass="23724">MFYLVSEKLDQMTCNSPGHVVRGRIWWDLVPHGGLHNRNNLFRINRDGVNTTLVVHFQIWVWFPERWVHGHVYIVNTLERRRSRVNLNNHFITDCNEFWRTTDRGTWDDRPVLFNGRCLDYSIIKDFVVFSFPGVEPVCQILREHGQMFIKELNSTLVNCLCNGFPYLMRGSLNDHVVFSPTVFLWTSRSSNKKVESQLPL</sequence>
<protein>
    <submittedName>
        <fullName evidence="1">YBL03.20 protein</fullName>
    </submittedName>
</protein>
<accession>E9PA34</accession>
<organism evidence="1">
    <name type="scientific">Saccharomyces cerevisiae</name>
    <name type="common">Baker's yeast</name>
    <dbReference type="NCBI Taxonomy" id="4932"/>
    <lineage>
        <taxon>Eukaryota</taxon>
        <taxon>Fungi</taxon>
        <taxon>Dikarya</taxon>
        <taxon>Ascomycota</taxon>
        <taxon>Saccharomycotina</taxon>
        <taxon>Saccharomycetes</taxon>
        <taxon>Saccharomycetales</taxon>
        <taxon>Saccharomycetaceae</taxon>
        <taxon>Saccharomyces</taxon>
    </lineage>
</organism>
<name>E9PA34_YEASX</name>
<gene>
    <name evidence="1" type="primary">YBL03.20</name>
</gene>
<dbReference type="EMBL" id="X68577">
    <property type="protein sequence ID" value="CAA48571.1"/>
    <property type="molecule type" value="Genomic_DNA"/>
</dbReference>
<evidence type="ECO:0000313" key="1">
    <source>
        <dbReference type="EMBL" id="CAA48571.1"/>
    </source>
</evidence>
<reference evidence="1" key="2">
    <citation type="submission" date="1993-01" db="EMBL/GenBank/DDBJ databases">
        <authorList>
            <person name="van Dyck L."/>
        </authorList>
    </citation>
    <scope>NUCLEOTIDE SEQUENCE</scope>
    <source>
        <strain evidence="1">S288C</strain>
    </source>
</reference>
<proteinExistence type="predicted"/>
<dbReference type="AlphaFoldDB" id="E9PA34"/>
<reference evidence="1" key="1">
    <citation type="journal article" date="1992" name="Yeast">
        <title>An 11.4 kb DNA segment on the left arm of yeast chromosome II carries the carboxypeptidase Y sorting gene PEP1, as well as ACH1, FUS3 and a putative ARS.</title>
        <authorList>
            <person name="van Dyck L."/>
            <person name="Purnelle B."/>
            <person name="Skala J."/>
            <person name="Goffeau A."/>
        </authorList>
    </citation>
    <scope>NUCLEOTIDE SEQUENCE</scope>
    <source>
        <strain evidence="1">S288C</strain>
    </source>
</reference>